<dbReference type="EMBL" id="NZEX01000076">
    <property type="protein sequence ID" value="MAH63100.1"/>
    <property type="molecule type" value="Genomic_DNA"/>
</dbReference>
<accession>A0A2D6YIU8</accession>
<comment type="caution">
    <text evidence="5">The sequence shown here is derived from an EMBL/GenBank/DDBJ whole genome shotgun (WGS) entry which is preliminary data.</text>
</comment>
<feature type="transmembrane region" description="Helical" evidence="3">
    <location>
        <begin position="169"/>
        <end position="186"/>
    </location>
</feature>
<keyword evidence="3" id="KW-0812">Transmembrane</keyword>
<evidence type="ECO:0000256" key="3">
    <source>
        <dbReference type="SAM" id="Phobius"/>
    </source>
</evidence>
<keyword evidence="3" id="KW-1133">Transmembrane helix</keyword>
<evidence type="ECO:0000313" key="6">
    <source>
        <dbReference type="Proteomes" id="UP000226525"/>
    </source>
</evidence>
<keyword evidence="1" id="KW-0479">Metal-binding</keyword>
<reference evidence="6" key="1">
    <citation type="submission" date="2017-09" db="EMBL/GenBank/DDBJ databases">
        <title>The Reconstruction of 2,631 Draft Metagenome-Assembled Genomes from the Global Oceans.</title>
        <authorList>
            <person name="Tully B.J."/>
            <person name="Graham E.D."/>
            <person name="Heidelberg J.F."/>
        </authorList>
    </citation>
    <scope>NUCLEOTIDE SEQUENCE [LARGE SCALE GENOMIC DNA]</scope>
</reference>
<proteinExistence type="predicted"/>
<dbReference type="PANTHER" id="PTHR24093:SF477">
    <property type="entry name" value="CALCIUM-TRANSPORTING ATPASE"/>
    <property type="match status" value="1"/>
</dbReference>
<dbReference type="PANTHER" id="PTHR24093">
    <property type="entry name" value="CATION TRANSPORTING ATPASE"/>
    <property type="match status" value="1"/>
</dbReference>
<dbReference type="Pfam" id="PF00689">
    <property type="entry name" value="Cation_ATPase_C"/>
    <property type="match status" value="1"/>
</dbReference>
<dbReference type="InterPro" id="IPR006068">
    <property type="entry name" value="ATPase_P-typ_cation-transptr_C"/>
</dbReference>
<dbReference type="InterPro" id="IPR036412">
    <property type="entry name" value="HAD-like_sf"/>
</dbReference>
<keyword evidence="3" id="KW-0472">Membrane</keyword>
<organism evidence="5 6">
    <name type="scientific">SAR324 cluster bacterium</name>
    <dbReference type="NCBI Taxonomy" id="2024889"/>
    <lineage>
        <taxon>Bacteria</taxon>
        <taxon>Deltaproteobacteria</taxon>
        <taxon>SAR324 cluster</taxon>
    </lineage>
</organism>
<gene>
    <name evidence="5" type="ORF">CMN54_06605</name>
</gene>
<dbReference type="SUPFAM" id="SSF81665">
    <property type="entry name" value="Calcium ATPase, transmembrane domain M"/>
    <property type="match status" value="1"/>
</dbReference>
<dbReference type="GO" id="GO:0005388">
    <property type="term" value="F:P-type calcium transporter activity"/>
    <property type="evidence" value="ECO:0007669"/>
    <property type="project" value="TreeGrafter"/>
</dbReference>
<feature type="non-terminal residue" evidence="5">
    <location>
        <position position="1"/>
    </location>
</feature>
<evidence type="ECO:0000313" key="5">
    <source>
        <dbReference type="EMBL" id="MAH63100.1"/>
    </source>
</evidence>
<evidence type="ECO:0000256" key="2">
    <source>
        <dbReference type="ARBA" id="ARBA00022842"/>
    </source>
</evidence>
<feature type="transmembrane region" description="Helical" evidence="3">
    <location>
        <begin position="207"/>
        <end position="226"/>
    </location>
</feature>
<feature type="domain" description="Cation-transporting P-type ATPase C-terminal" evidence="4">
    <location>
        <begin position="74"/>
        <end position="259"/>
    </location>
</feature>
<evidence type="ECO:0000259" key="4">
    <source>
        <dbReference type="Pfam" id="PF00689"/>
    </source>
</evidence>
<name>A0A2D6YIU8_9DELT</name>
<evidence type="ECO:0000256" key="1">
    <source>
        <dbReference type="ARBA" id="ARBA00022723"/>
    </source>
</evidence>
<feature type="transmembrane region" description="Helical" evidence="3">
    <location>
        <begin position="232"/>
        <end position="252"/>
    </location>
</feature>
<keyword evidence="2" id="KW-0460">Magnesium</keyword>
<dbReference type="Proteomes" id="UP000226525">
    <property type="component" value="Unassembled WGS sequence"/>
</dbReference>
<dbReference type="SUPFAM" id="SSF56784">
    <property type="entry name" value="HAD-like"/>
    <property type="match status" value="1"/>
</dbReference>
<dbReference type="InterPro" id="IPR023298">
    <property type="entry name" value="ATPase_P-typ_TM_dom_sf"/>
</dbReference>
<dbReference type="GO" id="GO:0046872">
    <property type="term" value="F:metal ion binding"/>
    <property type="evidence" value="ECO:0007669"/>
    <property type="project" value="UniProtKB-KW"/>
</dbReference>
<dbReference type="AlphaFoldDB" id="A0A2D6YIU8"/>
<feature type="transmembrane region" description="Helical" evidence="3">
    <location>
        <begin position="49"/>
        <end position="70"/>
    </location>
</feature>
<dbReference type="Gene3D" id="1.20.1110.10">
    <property type="entry name" value="Calcium-transporting ATPase, transmembrane domain"/>
    <property type="match status" value="1"/>
</dbReference>
<sequence length="322" mass="35848">KNADVGFAMGSGTEMTKESSDIVILDDNFSSLTRAVLYGRTLLKSIRKFLIFQLSVNVAAILVAFFGPFFGVDLPLTMTQMLWINLVMDTLAAIAFAGETALSRYMKEPPTPKNAPLITPDMWSAISTNGIAMAILSLFFLTSDGLGSFFACDESRCGLPTDPGYNPDAVLLTAFFAFFVFINNFNKFNSRTESTDLFEHIGENKNFLRVVGLIFFLQILFTYLGGEVLRTVGLGFGEWLMVLVLAALIIPVDQIRKRIRDRIIEAIEAKGRQGHREGMLRGQEHERVEIARRLVNSETSMNPDMVAAATRMKSEDVERLKS</sequence>
<protein>
    <submittedName>
        <fullName evidence="5">ATPase P</fullName>
    </submittedName>
</protein>
<feature type="transmembrane region" description="Helical" evidence="3">
    <location>
        <begin position="122"/>
        <end position="141"/>
    </location>
</feature>
<feature type="transmembrane region" description="Helical" evidence="3">
    <location>
        <begin position="82"/>
        <end position="102"/>
    </location>
</feature>
<dbReference type="GO" id="GO:0005886">
    <property type="term" value="C:plasma membrane"/>
    <property type="evidence" value="ECO:0007669"/>
    <property type="project" value="TreeGrafter"/>
</dbReference>